<evidence type="ECO:0000313" key="4">
    <source>
        <dbReference type="Proteomes" id="UP000202420"/>
    </source>
</evidence>
<dbReference type="KEGG" id="vg:5470507"/>
<dbReference type="EMBL" id="EF101928">
    <property type="protein sequence ID" value="ABT16506.1"/>
    <property type="molecule type" value="Genomic_DNA"/>
</dbReference>
<sequence>MVFGKVGVFIVKALAIFSAVIAPLPVEGHGYLAKPMSRNLIAHNKGLEYDEFPLMQAVLPRYGPMGVGNSAERATIPFADGSNTANQDPFRQNGLQDNKLLSQ</sequence>
<accession>A7K8Y2</accession>
<evidence type="ECO:0000313" key="3">
    <source>
        <dbReference type="EMBL" id="ABT16506.1"/>
    </source>
</evidence>
<dbReference type="Proteomes" id="UP000202420">
    <property type="component" value="Segment"/>
</dbReference>
<dbReference type="RefSeq" id="YP_001426853.1">
    <property type="nucleotide sequence ID" value="NC_008724.1"/>
</dbReference>
<keyword evidence="4" id="KW-1185">Reference proteome</keyword>
<keyword evidence="2" id="KW-1133">Transmembrane helix</keyword>
<feature type="region of interest" description="Disordered" evidence="1">
    <location>
        <begin position="77"/>
        <end position="103"/>
    </location>
</feature>
<keyword evidence="2" id="KW-0472">Membrane</keyword>
<evidence type="ECO:0000256" key="2">
    <source>
        <dbReference type="SAM" id="Phobius"/>
    </source>
</evidence>
<proteinExistence type="predicted"/>
<reference evidence="3 4" key="1">
    <citation type="submission" date="2006-09" db="EMBL/GenBank/DDBJ databases">
        <title>Sequence and annotation of the 288-kb ATCV-1 virus that infects an endosymbiotic Chlorella strain of the heliozoon Acanthocystis turfacea.</title>
        <authorList>
            <person name="Fitzgerald L.A."/>
            <person name="Graves M.V."/>
            <person name="Li X."/>
            <person name="Pfitzner A.J.P."/>
            <person name="Hartigan J."/>
            <person name="Van Etten J.L."/>
        </authorList>
    </citation>
    <scope>NUCLEOTIDE SEQUENCE [LARGE SCALE GENOMIC DNA]</scope>
    <source>
        <strain evidence="3 4">ATCV-1</strain>
    </source>
</reference>
<feature type="compositionally biased region" description="Polar residues" evidence="1">
    <location>
        <begin position="81"/>
        <end position="103"/>
    </location>
</feature>
<protein>
    <submittedName>
        <fullName evidence="3">Uncharacterized protein Z372R</fullName>
    </submittedName>
</protein>
<gene>
    <name evidence="3" type="primary">Z372R</name>
    <name evidence="3" type="ORF">ATCV1_Z372R</name>
</gene>
<evidence type="ECO:0000256" key="1">
    <source>
        <dbReference type="SAM" id="MobiDB-lite"/>
    </source>
</evidence>
<organism evidence="3 4">
    <name type="scientific">Chlorovirus heliozoae</name>
    <dbReference type="NCBI Taxonomy" id="322019"/>
    <lineage>
        <taxon>Viruses</taxon>
        <taxon>Varidnaviria</taxon>
        <taxon>Bamfordvirae</taxon>
        <taxon>Nucleocytoviricota</taxon>
        <taxon>Megaviricetes</taxon>
        <taxon>Algavirales</taxon>
        <taxon>Phycodnaviridae</taxon>
        <taxon>Chlorovirus</taxon>
    </lineage>
</organism>
<name>A7K8Y2_9PHYC</name>
<feature type="transmembrane region" description="Helical" evidence="2">
    <location>
        <begin position="6"/>
        <end position="26"/>
    </location>
</feature>
<keyword evidence="2" id="KW-0812">Transmembrane</keyword>
<dbReference type="GeneID" id="5470507"/>